<name>A0A8T0ULE6_PANVG</name>
<dbReference type="PANTHER" id="PTHR45707">
    <property type="entry name" value="C2 CALCIUM/LIPID-BINDING PLANT PHOSPHORIBOSYLTRANSFERASE FAMILY PROTEIN"/>
    <property type="match status" value="1"/>
</dbReference>
<dbReference type="PROSITE" id="PS50011">
    <property type="entry name" value="PROTEIN_KINASE_DOM"/>
    <property type="match status" value="2"/>
</dbReference>
<dbReference type="PANTHER" id="PTHR45707:SF71">
    <property type="entry name" value="PROTEIN KINASE DOMAIN-CONTAINING PROTEIN"/>
    <property type="match status" value="1"/>
</dbReference>
<keyword evidence="1" id="KW-0723">Serine/threonine-protein kinase</keyword>
<dbReference type="GO" id="GO:0005524">
    <property type="term" value="F:ATP binding"/>
    <property type="evidence" value="ECO:0007669"/>
    <property type="project" value="UniProtKB-UniRule"/>
</dbReference>
<dbReference type="Gene3D" id="3.30.200.20">
    <property type="entry name" value="Phosphorylase Kinase, domain 1"/>
    <property type="match status" value="2"/>
</dbReference>
<dbReference type="FunFam" id="3.30.200.20:FF:000465">
    <property type="entry name" value="Cysteine-rich receptor-like protein kinase 6"/>
    <property type="match status" value="1"/>
</dbReference>
<keyword evidence="5 6" id="KW-0067">ATP-binding</keyword>
<comment type="caution">
    <text evidence="8">The sequence shown here is derived from an EMBL/GenBank/DDBJ whole genome shotgun (WGS) entry which is preliminary data.</text>
</comment>
<dbReference type="InterPro" id="IPR011009">
    <property type="entry name" value="Kinase-like_dom_sf"/>
</dbReference>
<evidence type="ECO:0000256" key="5">
    <source>
        <dbReference type="ARBA" id="ARBA00022840"/>
    </source>
</evidence>
<evidence type="ECO:0000313" key="8">
    <source>
        <dbReference type="EMBL" id="KAG2621916.1"/>
    </source>
</evidence>
<keyword evidence="3 6" id="KW-0547">Nucleotide-binding</keyword>
<dbReference type="PROSITE" id="PS00108">
    <property type="entry name" value="PROTEIN_KINASE_ST"/>
    <property type="match status" value="2"/>
</dbReference>
<dbReference type="FunFam" id="1.10.510.10:FF:000870">
    <property type="entry name" value="OSJNBa0016N04.16-like protein"/>
    <property type="match status" value="1"/>
</dbReference>
<feature type="domain" description="Protein kinase" evidence="7">
    <location>
        <begin position="37"/>
        <end position="327"/>
    </location>
</feature>
<organism evidence="8 9">
    <name type="scientific">Panicum virgatum</name>
    <name type="common">Blackwell switchgrass</name>
    <dbReference type="NCBI Taxonomy" id="38727"/>
    <lineage>
        <taxon>Eukaryota</taxon>
        <taxon>Viridiplantae</taxon>
        <taxon>Streptophyta</taxon>
        <taxon>Embryophyta</taxon>
        <taxon>Tracheophyta</taxon>
        <taxon>Spermatophyta</taxon>
        <taxon>Magnoliopsida</taxon>
        <taxon>Liliopsida</taxon>
        <taxon>Poales</taxon>
        <taxon>Poaceae</taxon>
        <taxon>PACMAD clade</taxon>
        <taxon>Panicoideae</taxon>
        <taxon>Panicodae</taxon>
        <taxon>Paniceae</taxon>
        <taxon>Panicinae</taxon>
        <taxon>Panicum</taxon>
        <taxon>Panicum sect. Hiantes</taxon>
    </lineage>
</organism>
<evidence type="ECO:0000256" key="1">
    <source>
        <dbReference type="ARBA" id="ARBA00022527"/>
    </source>
</evidence>
<feature type="binding site" evidence="6">
    <location>
        <position position="66"/>
    </location>
    <ligand>
        <name>ATP</name>
        <dbReference type="ChEBI" id="CHEBI:30616"/>
    </ligand>
</feature>
<dbReference type="InterPro" id="IPR008271">
    <property type="entry name" value="Ser/Thr_kinase_AS"/>
</dbReference>
<evidence type="ECO:0000259" key="7">
    <source>
        <dbReference type="PROSITE" id="PS50011"/>
    </source>
</evidence>
<dbReference type="GO" id="GO:0004674">
    <property type="term" value="F:protein serine/threonine kinase activity"/>
    <property type="evidence" value="ECO:0007669"/>
    <property type="project" value="UniProtKB-KW"/>
</dbReference>
<gene>
    <name evidence="8" type="ORF">PVAP13_3NG298403</name>
</gene>
<keyword evidence="4" id="KW-0418">Kinase</keyword>
<evidence type="ECO:0000256" key="4">
    <source>
        <dbReference type="ARBA" id="ARBA00022777"/>
    </source>
</evidence>
<dbReference type="InterPro" id="IPR017441">
    <property type="entry name" value="Protein_kinase_ATP_BS"/>
</dbReference>
<protein>
    <recommendedName>
        <fullName evidence="7">Protein kinase domain-containing protein</fullName>
    </recommendedName>
</protein>
<proteinExistence type="predicted"/>
<evidence type="ECO:0000313" key="9">
    <source>
        <dbReference type="Proteomes" id="UP000823388"/>
    </source>
</evidence>
<dbReference type="Proteomes" id="UP000823388">
    <property type="component" value="Chromosome 3N"/>
</dbReference>
<keyword evidence="2" id="KW-0808">Transferase</keyword>
<dbReference type="InterPro" id="IPR001245">
    <property type="entry name" value="Ser-Thr/Tyr_kinase_cat_dom"/>
</dbReference>
<dbReference type="AlphaFoldDB" id="A0A8T0ULE6"/>
<dbReference type="Pfam" id="PF00069">
    <property type="entry name" value="Pkinase"/>
    <property type="match status" value="1"/>
</dbReference>
<dbReference type="EMBL" id="CM029042">
    <property type="protein sequence ID" value="KAG2621916.1"/>
    <property type="molecule type" value="Genomic_DNA"/>
</dbReference>
<dbReference type="InterPro" id="IPR000719">
    <property type="entry name" value="Prot_kinase_dom"/>
</dbReference>
<dbReference type="PROSITE" id="PS00107">
    <property type="entry name" value="PROTEIN_KINASE_ATP"/>
    <property type="match status" value="1"/>
</dbReference>
<reference evidence="8" key="1">
    <citation type="submission" date="2020-05" db="EMBL/GenBank/DDBJ databases">
        <title>WGS assembly of Panicum virgatum.</title>
        <authorList>
            <person name="Lovell J.T."/>
            <person name="Jenkins J."/>
            <person name="Shu S."/>
            <person name="Juenger T.E."/>
            <person name="Schmutz J."/>
        </authorList>
    </citation>
    <scope>NUCLEOTIDE SEQUENCE</scope>
    <source>
        <strain evidence="8">AP13</strain>
    </source>
</reference>
<evidence type="ECO:0000256" key="6">
    <source>
        <dbReference type="PROSITE-ProRule" id="PRU10141"/>
    </source>
</evidence>
<accession>A0A8T0ULE6</accession>
<dbReference type="Gene3D" id="1.10.510.10">
    <property type="entry name" value="Transferase(Phosphotransferase) domain 1"/>
    <property type="match status" value="2"/>
</dbReference>
<dbReference type="SMART" id="SM00220">
    <property type="entry name" value="S_TKc"/>
    <property type="match status" value="1"/>
</dbReference>
<keyword evidence="9" id="KW-1185">Reference proteome</keyword>
<feature type="domain" description="Protein kinase" evidence="7">
    <location>
        <begin position="373"/>
        <end position="506"/>
    </location>
</feature>
<dbReference type="SUPFAM" id="SSF56112">
    <property type="entry name" value="Protein kinase-like (PK-like)"/>
    <property type="match status" value="2"/>
</dbReference>
<dbReference type="Pfam" id="PF07714">
    <property type="entry name" value="PK_Tyr_Ser-Thr"/>
    <property type="match status" value="1"/>
</dbReference>
<evidence type="ECO:0000256" key="3">
    <source>
        <dbReference type="ARBA" id="ARBA00022741"/>
    </source>
</evidence>
<sequence>MVGESSRCHNLESMLQDIQAEPCNLSLELLSDITDNFSDKREIGRGGFGVVYKGMLENGDVVAVKKLASMPGVNDVQFENEVYHLMMLKHKNIVRFLGYCFETQHVCIMHKGRYCFAEMPEKLLCLEYLPNGSLDRHISDESCGLDWRKRYKIIRGICSGLHYLHEESQTNTPIIHLDLKPGNILLTKEMEPKIADFGLSRLFGEQQSRIYTMNMGGSLGYMAPEYLRKGIITKKSNIFSLGVIVIEIITGRRDGPDSTGMSIPDFIENVLEKWRNRLEDSRCTSLEKGCQQISRCIEMGLNCVQFDETKRPTTKEIIYCLKRHDDANLRVINEEEFATEDHDAAVDWSISDAEIAELEASMYGLQIIKNSDLEELHEFRSETFGTLYYGKWRGIDVAIKRFKKSCFAGGSSEQEKFTNDFWREAKILSKLRHPNVVDFYGVVPDALGTVTEFMVNGSLRNVLLTKHRMLDRRRKLTIAMDAAFGMEYLHSKSIVHFDLKCDNLLT</sequence>
<evidence type="ECO:0000256" key="2">
    <source>
        <dbReference type="ARBA" id="ARBA00022679"/>
    </source>
</evidence>